<feature type="region of interest" description="Disordered" evidence="1">
    <location>
        <begin position="257"/>
        <end position="279"/>
    </location>
</feature>
<evidence type="ECO:0000256" key="1">
    <source>
        <dbReference type="SAM" id="MobiDB-lite"/>
    </source>
</evidence>
<dbReference type="AlphaFoldDB" id="A0A087UJF2"/>
<dbReference type="Proteomes" id="UP000054359">
    <property type="component" value="Unassembled WGS sequence"/>
</dbReference>
<name>A0A087UJF2_STEMI</name>
<gene>
    <name evidence="2" type="ORF">X975_09035</name>
</gene>
<protein>
    <submittedName>
        <fullName evidence="2">Uncharacterized protein</fullName>
    </submittedName>
</protein>
<evidence type="ECO:0000313" key="3">
    <source>
        <dbReference type="Proteomes" id="UP000054359"/>
    </source>
</evidence>
<dbReference type="EMBL" id="KK120088">
    <property type="protein sequence ID" value="KFM77491.1"/>
    <property type="molecule type" value="Genomic_DNA"/>
</dbReference>
<evidence type="ECO:0000313" key="2">
    <source>
        <dbReference type="EMBL" id="KFM77491.1"/>
    </source>
</evidence>
<keyword evidence="3" id="KW-1185">Reference proteome</keyword>
<proteinExistence type="predicted"/>
<feature type="non-terminal residue" evidence="2">
    <location>
        <position position="279"/>
    </location>
</feature>
<sequence length="279" mass="28938">MNAVQIVQHNPQVGTTQQVKGLSAAMTVQQIQQAMKQIPPNLPVVVTATPSLPGIQQQHTATLRGEPGVVASSVKAQTTTLPSTTLTTSGVLKGAPAVVVGQPQTTAILQQVAASSPSLTTQQAVTLAVRTAASQGQGQQQVQIQVQQSPHSSLVSPQSQVVSAAMQSSQNRMQQLSQNTSTINIAQPVAVQSAAQASNILSSGTLVQQMPADSTIQSPTHVVMHSVTPSSSSSVPTVQTASTPAQMVQAALQAARQAAQQQATQQQKASPYTMRLRNP</sequence>
<accession>A0A087UJF2</accession>
<feature type="compositionally biased region" description="Low complexity" evidence="1">
    <location>
        <begin position="257"/>
        <end position="269"/>
    </location>
</feature>
<organism evidence="2 3">
    <name type="scientific">Stegodyphus mimosarum</name>
    <name type="common">African social velvet spider</name>
    <dbReference type="NCBI Taxonomy" id="407821"/>
    <lineage>
        <taxon>Eukaryota</taxon>
        <taxon>Metazoa</taxon>
        <taxon>Ecdysozoa</taxon>
        <taxon>Arthropoda</taxon>
        <taxon>Chelicerata</taxon>
        <taxon>Arachnida</taxon>
        <taxon>Araneae</taxon>
        <taxon>Araneomorphae</taxon>
        <taxon>Entelegynae</taxon>
        <taxon>Eresoidea</taxon>
        <taxon>Eresidae</taxon>
        <taxon>Stegodyphus</taxon>
    </lineage>
</organism>
<dbReference type="OrthoDB" id="6436742at2759"/>
<reference evidence="2 3" key="1">
    <citation type="submission" date="2013-11" db="EMBL/GenBank/DDBJ databases">
        <title>Genome sequencing of Stegodyphus mimosarum.</title>
        <authorList>
            <person name="Bechsgaard J."/>
        </authorList>
    </citation>
    <scope>NUCLEOTIDE SEQUENCE [LARGE SCALE GENOMIC DNA]</scope>
</reference>